<dbReference type="AlphaFoldDB" id="A0A8H4PTZ9"/>
<organism evidence="1 2">
    <name type="scientific">Ophiocordyceps sinensis</name>
    <dbReference type="NCBI Taxonomy" id="72228"/>
    <lineage>
        <taxon>Eukaryota</taxon>
        <taxon>Fungi</taxon>
        <taxon>Dikarya</taxon>
        <taxon>Ascomycota</taxon>
        <taxon>Pezizomycotina</taxon>
        <taxon>Sordariomycetes</taxon>
        <taxon>Hypocreomycetidae</taxon>
        <taxon>Hypocreales</taxon>
        <taxon>Ophiocordycipitaceae</taxon>
        <taxon>Ophiocordyceps</taxon>
    </lineage>
</organism>
<protein>
    <submittedName>
        <fullName evidence="1">Uncharacterized protein</fullName>
    </submittedName>
</protein>
<reference evidence="1 2" key="1">
    <citation type="journal article" date="2020" name="Genome Biol. Evol.">
        <title>A new high-quality draft genome assembly of the Chinese cordyceps Ophiocordyceps sinensis.</title>
        <authorList>
            <person name="Shu R."/>
            <person name="Zhang J."/>
            <person name="Meng Q."/>
            <person name="Zhang H."/>
            <person name="Zhou G."/>
            <person name="Li M."/>
            <person name="Wu P."/>
            <person name="Zhao Y."/>
            <person name="Chen C."/>
            <person name="Qin Q."/>
        </authorList>
    </citation>
    <scope>NUCLEOTIDE SEQUENCE [LARGE SCALE GENOMIC DNA]</scope>
    <source>
        <strain evidence="1 2">IOZ07</strain>
    </source>
</reference>
<dbReference type="Proteomes" id="UP000557566">
    <property type="component" value="Unassembled WGS sequence"/>
</dbReference>
<dbReference type="EMBL" id="JAAVMX010000003">
    <property type="protein sequence ID" value="KAF4510387.1"/>
    <property type="molecule type" value="Genomic_DNA"/>
</dbReference>
<comment type="caution">
    <text evidence="1">The sequence shown here is derived from an EMBL/GenBank/DDBJ whole genome shotgun (WGS) entry which is preliminary data.</text>
</comment>
<proteinExistence type="predicted"/>
<keyword evidence="2" id="KW-1185">Reference proteome</keyword>
<gene>
    <name evidence="1" type="ORF">G6O67_002276</name>
</gene>
<evidence type="ECO:0000313" key="1">
    <source>
        <dbReference type="EMBL" id="KAF4510387.1"/>
    </source>
</evidence>
<sequence>MLIGNSSSLKEKYLKTVSIIRIIKADDLREPLLYLLALRVGLEDSLNLPTAIAIAVTIAVSLAIGVSKLNDIFKPGVLKVGDKGLGSGLPTKGYGADLLSVVIDIALPKKGLFGG</sequence>
<name>A0A8H4PTZ9_9HYPO</name>
<accession>A0A8H4PTZ9</accession>
<evidence type="ECO:0000313" key="2">
    <source>
        <dbReference type="Proteomes" id="UP000557566"/>
    </source>
</evidence>